<dbReference type="InterPro" id="IPR050256">
    <property type="entry name" value="Glycosyltransferase_2"/>
</dbReference>
<keyword evidence="10" id="KW-1185">Reference proteome</keyword>
<evidence type="ECO:0000256" key="3">
    <source>
        <dbReference type="ARBA" id="ARBA00022679"/>
    </source>
</evidence>
<evidence type="ECO:0000256" key="1">
    <source>
        <dbReference type="ARBA" id="ARBA00022475"/>
    </source>
</evidence>
<evidence type="ECO:0000259" key="8">
    <source>
        <dbReference type="Pfam" id="PF00535"/>
    </source>
</evidence>
<keyword evidence="5" id="KW-0448">Lipopolysaccharide biosynthesis</keyword>
<sequence length="248" mass="28000">MGVSAINISIVIPAKNEAENIDYLVNEIMDNLEARNDFEIIYVDDGSTDSTSTKILELCKRHPRIVRLVQHDISVGQSTAICSGVSKANGNLILTLDADGQNNPADILTVIERTEAFKDNEHYCIAGYRKLRKDTAWKRLQSRVANGIRSRLLGDNTPDTGCGLKAFPKHTFQKLPYFDHMHRYLPALIKRQGGVIIVIEVTHRNRHFGKSKYGMWGRLSAGIIDMLGVMWLQRRAKLPKINEIYPND</sequence>
<dbReference type="Proteomes" id="UP000008372">
    <property type="component" value="Unassembled WGS sequence"/>
</dbReference>
<dbReference type="PANTHER" id="PTHR48090:SF3">
    <property type="entry name" value="UNDECAPRENYL-PHOSPHATE 4-DEOXY-4-FORMAMIDO-L-ARABINOSE TRANSFERASE"/>
    <property type="match status" value="1"/>
</dbReference>
<evidence type="ECO:0000256" key="7">
    <source>
        <dbReference type="ARBA" id="ARBA00023136"/>
    </source>
</evidence>
<dbReference type="InterPro" id="IPR029044">
    <property type="entry name" value="Nucleotide-diphossugar_trans"/>
</dbReference>
<dbReference type="PANTHER" id="PTHR48090">
    <property type="entry name" value="UNDECAPRENYL-PHOSPHATE 4-DEOXY-4-FORMAMIDO-L-ARABINOSE TRANSFERASE-RELATED"/>
    <property type="match status" value="1"/>
</dbReference>
<reference evidence="9 10" key="1">
    <citation type="journal article" date="2014" name="Environ. Microbiol.">
        <title>Comparative genomics of the marine bacterial genus Glaciecola reveals the high degree of genomic diversity and genomic characteristic for cold adaptation.</title>
        <authorList>
            <person name="Qin Q.L."/>
            <person name="Xie B.B."/>
            <person name="Yu Y."/>
            <person name="Shu Y.L."/>
            <person name="Rong J.C."/>
            <person name="Zhang Y.J."/>
            <person name="Zhao D.L."/>
            <person name="Chen X.L."/>
            <person name="Zhang X.Y."/>
            <person name="Chen B."/>
            <person name="Zhou B.C."/>
            <person name="Zhang Y.Z."/>
        </authorList>
    </citation>
    <scope>NUCLEOTIDE SEQUENCE [LARGE SCALE GENOMIC DNA]</scope>
    <source>
        <strain evidence="9 10">NO2</strain>
    </source>
</reference>
<keyword evidence="6" id="KW-1133">Transmembrane helix</keyword>
<keyword evidence="7" id="KW-0472">Membrane</keyword>
<protein>
    <submittedName>
        <fullName evidence="9">Glycosyl transferase, group 2 family protein</fullName>
    </submittedName>
</protein>
<dbReference type="RefSeq" id="WP_008304453.1">
    <property type="nucleotide sequence ID" value="NZ_BAEK01000042.1"/>
</dbReference>
<dbReference type="InterPro" id="IPR001173">
    <property type="entry name" value="Glyco_trans_2-like"/>
</dbReference>
<keyword evidence="4" id="KW-0812">Transmembrane</keyword>
<proteinExistence type="predicted"/>
<evidence type="ECO:0000313" key="9">
    <source>
        <dbReference type="EMBL" id="GAC05695.1"/>
    </source>
</evidence>
<accession>A0ABQ0I8T4</accession>
<dbReference type="SUPFAM" id="SSF53448">
    <property type="entry name" value="Nucleotide-diphospho-sugar transferases"/>
    <property type="match status" value="1"/>
</dbReference>
<dbReference type="Pfam" id="PF00535">
    <property type="entry name" value="Glycos_transf_2"/>
    <property type="match status" value="1"/>
</dbReference>
<dbReference type="GO" id="GO:0016740">
    <property type="term" value="F:transferase activity"/>
    <property type="evidence" value="ECO:0007669"/>
    <property type="project" value="UniProtKB-KW"/>
</dbReference>
<gene>
    <name evidence="9" type="ORF">GAGA_2856</name>
</gene>
<dbReference type="Gene3D" id="3.90.550.10">
    <property type="entry name" value="Spore Coat Polysaccharide Biosynthesis Protein SpsA, Chain A"/>
    <property type="match status" value="1"/>
</dbReference>
<feature type="domain" description="Glycosyltransferase 2-like" evidence="8">
    <location>
        <begin position="9"/>
        <end position="173"/>
    </location>
</feature>
<evidence type="ECO:0000256" key="5">
    <source>
        <dbReference type="ARBA" id="ARBA00022985"/>
    </source>
</evidence>
<evidence type="ECO:0000256" key="2">
    <source>
        <dbReference type="ARBA" id="ARBA00022676"/>
    </source>
</evidence>
<organism evidence="9 10">
    <name type="scientific">Paraglaciecola agarilytica NO2</name>
    <dbReference type="NCBI Taxonomy" id="1125747"/>
    <lineage>
        <taxon>Bacteria</taxon>
        <taxon>Pseudomonadati</taxon>
        <taxon>Pseudomonadota</taxon>
        <taxon>Gammaproteobacteria</taxon>
        <taxon>Alteromonadales</taxon>
        <taxon>Alteromonadaceae</taxon>
        <taxon>Paraglaciecola</taxon>
    </lineage>
</organism>
<comment type="caution">
    <text evidence="9">The sequence shown here is derived from an EMBL/GenBank/DDBJ whole genome shotgun (WGS) entry which is preliminary data.</text>
</comment>
<name>A0ABQ0I8T4_9ALTE</name>
<evidence type="ECO:0000313" key="10">
    <source>
        <dbReference type="Proteomes" id="UP000008372"/>
    </source>
</evidence>
<dbReference type="CDD" id="cd04179">
    <property type="entry name" value="DPM_DPG-synthase_like"/>
    <property type="match status" value="1"/>
</dbReference>
<dbReference type="EMBL" id="BAEK01000042">
    <property type="protein sequence ID" value="GAC05695.1"/>
    <property type="molecule type" value="Genomic_DNA"/>
</dbReference>
<keyword evidence="1" id="KW-1003">Cell membrane</keyword>
<evidence type="ECO:0000256" key="6">
    <source>
        <dbReference type="ARBA" id="ARBA00022989"/>
    </source>
</evidence>
<keyword evidence="3 9" id="KW-0808">Transferase</keyword>
<evidence type="ECO:0000256" key="4">
    <source>
        <dbReference type="ARBA" id="ARBA00022692"/>
    </source>
</evidence>
<keyword evidence="2" id="KW-0328">Glycosyltransferase</keyword>